<dbReference type="GO" id="GO:0097542">
    <property type="term" value="C:ciliary tip"/>
    <property type="evidence" value="ECO:0007669"/>
    <property type="project" value="TreeGrafter"/>
</dbReference>
<gene>
    <name evidence="9" type="ORF">PPERSA_09483</name>
</gene>
<keyword evidence="5" id="KW-0966">Cell projection</keyword>
<dbReference type="InterPro" id="IPR048959">
    <property type="entry name" value="ARMC9_ARM_dom"/>
</dbReference>
<dbReference type="InterPro" id="IPR016024">
    <property type="entry name" value="ARM-type_fold"/>
</dbReference>
<dbReference type="GO" id="GO:0060271">
    <property type="term" value="P:cilium assembly"/>
    <property type="evidence" value="ECO:0007669"/>
    <property type="project" value="InterPro"/>
</dbReference>
<keyword evidence="10" id="KW-1185">Reference proteome</keyword>
<evidence type="ECO:0000259" key="8">
    <source>
        <dbReference type="Pfam" id="PF23138"/>
    </source>
</evidence>
<dbReference type="InParanoid" id="A0A0V0QQX0"/>
<dbReference type="GO" id="GO:0005814">
    <property type="term" value="C:centriole"/>
    <property type="evidence" value="ECO:0007669"/>
    <property type="project" value="UniProtKB-SubCell"/>
</dbReference>
<dbReference type="OrthoDB" id="538223at2759"/>
<feature type="region of interest" description="Disordered" evidence="6">
    <location>
        <begin position="828"/>
        <end position="950"/>
    </location>
</feature>
<evidence type="ECO:0000313" key="9">
    <source>
        <dbReference type="EMBL" id="KRX04691.1"/>
    </source>
</evidence>
<name>A0A0V0QQX0_PSEPJ</name>
<proteinExistence type="predicted"/>
<sequence>MNAKSRNYNPRAGRSNLPSAQNKAQEKSTEKRNVKNIQGRNSQQGIRAKNPAQNKQFTPEKQNQALENDSMQEDIRNLLNPGQIQNSHHSFEVINNLFHEYLLKNGMQKTLRSFQNELVEPKKAAYLKEMDLINELAKTTEFLYFYALPYITKPYEHPSLKHIFTGQWISQIRNELTETDLNYSITNPDIATQLQIQNSQNAQNQFKDMNTYNQYMKETEQNNKELLNILLKMISDTNSGIPIQQNVLVTIVDKLNKYETFLNDNLEDIIQQSQQQQIILDPQYPINSNINENIYNQHHYSTASPIHPQTTQDDEQYIGMNNSRYQNFQQLDFEKIKKVLLNQNTSSTIKCLLLQALRWRITKAKGAYIKREVVLSYTEHDLLGINEENLQQQLILNQDQNIKEQTVKLVNQLASDFYGRSYLVKYPQLVLNLIQVLKDQPQENLIRKNALGALQKLSLRRKPQIVMIEHDLIKWIVQTLKNEKDSLSEYSQEYATALFMNLSLRSLGKTKAQDPKEEVLVVLNDLLEHENMQVRTFVNGTLYSLLSRHSLREQAKAMGMGDILNYLKENSDERFKKQIQYIMDQLSQEKQEDNDAMSDAQDEDNDVDDIDEEEDAGEDDDQNDNIPNPEEIDSGEELLQKDFILPPYLAQQQENQIKELVQDQQQKKMGQMNVSNNNLINQSKSERYDINFNRPTTPSLSVSQISYSNPNYQIQLNNQISNVSQSYGQYQNQGKNINQQSYLNQVQQQQYASMQKQATTNRLGQKSGFPTSQELSEDNQGQQTIERNIPSEMQSRPKVARTPPSGINRDGDQFQYGENQSHVYDQNQQIQNPSQLKNSSIKSSNKKQDEFIVQEQKQEEDTGNYNDSFNKNKDENQENQQNVLKEQQQNTQINQNQQEQQDDPITKEIQQAFESRPKIARTPPDGHRPQQYHTQQQQEDLKNSKLQDYY</sequence>
<feature type="domain" description="ARMC9 CTLH-like" evidence="8">
    <location>
        <begin position="125"/>
        <end position="178"/>
    </location>
</feature>
<feature type="compositionally biased region" description="Low complexity" evidence="6">
    <location>
        <begin position="878"/>
        <end position="899"/>
    </location>
</feature>
<comment type="subcellular location">
    <subcellularLocation>
        <location evidence="2">Cytoplasm</location>
        <location evidence="2">Cytoskeleton</location>
        <location evidence="2">Cilium basal body</location>
    </subcellularLocation>
    <subcellularLocation>
        <location evidence="1">Cytoplasm</location>
        <location evidence="1">Cytoskeleton</location>
        <location evidence="1">Microtubule organizing center</location>
        <location evidence="1">Centrosome</location>
        <location evidence="1">Centriole</location>
    </subcellularLocation>
</comment>
<feature type="region of interest" description="Disordered" evidence="6">
    <location>
        <begin position="1"/>
        <end position="60"/>
    </location>
</feature>
<evidence type="ECO:0000256" key="2">
    <source>
        <dbReference type="ARBA" id="ARBA00004120"/>
    </source>
</evidence>
<dbReference type="Pfam" id="PF23138">
    <property type="entry name" value="CTLH_Armc9"/>
    <property type="match status" value="1"/>
</dbReference>
<dbReference type="PROSITE" id="PS50896">
    <property type="entry name" value="LISH"/>
    <property type="match status" value="1"/>
</dbReference>
<feature type="domain" description="LisH" evidence="7">
    <location>
        <begin position="467"/>
        <end position="586"/>
    </location>
</feature>
<dbReference type="Proteomes" id="UP000054937">
    <property type="component" value="Unassembled WGS sequence"/>
</dbReference>
<dbReference type="EMBL" id="LDAU01000113">
    <property type="protein sequence ID" value="KRX04691.1"/>
    <property type="molecule type" value="Genomic_DNA"/>
</dbReference>
<protein>
    <recommendedName>
        <fullName evidence="3">LisH domain-containing protein ARMC9</fullName>
    </recommendedName>
</protein>
<evidence type="ECO:0000256" key="6">
    <source>
        <dbReference type="SAM" id="MobiDB-lite"/>
    </source>
</evidence>
<feature type="compositionally biased region" description="Basic and acidic residues" evidence="6">
    <location>
        <begin position="24"/>
        <end position="33"/>
    </location>
</feature>
<organism evidence="9 10">
    <name type="scientific">Pseudocohnilembus persalinus</name>
    <name type="common">Ciliate</name>
    <dbReference type="NCBI Taxonomy" id="266149"/>
    <lineage>
        <taxon>Eukaryota</taxon>
        <taxon>Sar</taxon>
        <taxon>Alveolata</taxon>
        <taxon>Ciliophora</taxon>
        <taxon>Intramacronucleata</taxon>
        <taxon>Oligohymenophorea</taxon>
        <taxon>Scuticociliatia</taxon>
        <taxon>Philasterida</taxon>
        <taxon>Pseudocohnilembidae</taxon>
        <taxon>Pseudocohnilembus</taxon>
    </lineage>
</organism>
<dbReference type="Gene3D" id="1.25.10.10">
    <property type="entry name" value="Leucine-rich Repeat Variant"/>
    <property type="match status" value="1"/>
</dbReference>
<keyword evidence="4" id="KW-0970">Cilium biogenesis/degradation</keyword>
<dbReference type="AlphaFoldDB" id="A0A0V0QQX0"/>
<evidence type="ECO:0000256" key="3">
    <source>
        <dbReference type="ARBA" id="ARBA00021146"/>
    </source>
</evidence>
<feature type="compositionally biased region" description="Acidic residues" evidence="6">
    <location>
        <begin position="594"/>
        <end position="623"/>
    </location>
</feature>
<feature type="compositionally biased region" description="Polar residues" evidence="6">
    <location>
        <begin position="758"/>
        <end position="794"/>
    </location>
</feature>
<feature type="region of interest" description="Disordered" evidence="6">
    <location>
        <begin position="758"/>
        <end position="815"/>
    </location>
</feature>
<comment type="caution">
    <text evidence="9">The sequence shown here is derived from an EMBL/GenBank/DDBJ whole genome shotgun (WGS) entry which is preliminary data.</text>
</comment>
<dbReference type="Pfam" id="PF21050">
    <property type="entry name" value="ARMC9_ARM"/>
    <property type="match status" value="1"/>
</dbReference>
<evidence type="ECO:0000313" key="10">
    <source>
        <dbReference type="Proteomes" id="UP000054937"/>
    </source>
</evidence>
<feature type="compositionally biased region" description="Basic and acidic residues" evidence="6">
    <location>
        <begin position="846"/>
        <end position="860"/>
    </location>
</feature>
<feature type="compositionally biased region" description="Basic and acidic residues" evidence="6">
    <location>
        <begin position="939"/>
        <end position="950"/>
    </location>
</feature>
<dbReference type="PANTHER" id="PTHR14881">
    <property type="entry name" value="LISH DOMAIN-CONTAINING PROTEIN ARMC9"/>
    <property type="match status" value="1"/>
</dbReference>
<evidence type="ECO:0000259" key="7">
    <source>
        <dbReference type="Pfam" id="PF21050"/>
    </source>
</evidence>
<accession>A0A0V0QQX0</accession>
<dbReference type="PANTHER" id="PTHR14881:SF4">
    <property type="entry name" value="LISH DOMAIN-CONTAINING PROTEIN ARMC9"/>
    <property type="match status" value="1"/>
</dbReference>
<dbReference type="SUPFAM" id="SSF48371">
    <property type="entry name" value="ARM repeat"/>
    <property type="match status" value="1"/>
</dbReference>
<dbReference type="InterPro" id="IPR040369">
    <property type="entry name" value="ARMC9"/>
</dbReference>
<evidence type="ECO:0000256" key="5">
    <source>
        <dbReference type="ARBA" id="ARBA00023273"/>
    </source>
</evidence>
<dbReference type="InterPro" id="IPR056327">
    <property type="entry name" value="ARMC9_CTLH-like_dom"/>
</dbReference>
<evidence type="ECO:0000256" key="1">
    <source>
        <dbReference type="ARBA" id="ARBA00004114"/>
    </source>
</evidence>
<dbReference type="InterPro" id="IPR011989">
    <property type="entry name" value="ARM-like"/>
</dbReference>
<dbReference type="InterPro" id="IPR006594">
    <property type="entry name" value="LisH"/>
</dbReference>
<feature type="region of interest" description="Disordered" evidence="6">
    <location>
        <begin position="588"/>
        <end position="632"/>
    </location>
</feature>
<dbReference type="GO" id="GO:0036064">
    <property type="term" value="C:ciliary basal body"/>
    <property type="evidence" value="ECO:0007669"/>
    <property type="project" value="InterPro"/>
</dbReference>
<feature type="compositionally biased region" description="Polar residues" evidence="6">
    <location>
        <begin position="35"/>
        <end position="60"/>
    </location>
</feature>
<reference evidence="9 10" key="1">
    <citation type="journal article" date="2015" name="Sci. Rep.">
        <title>Genome of the facultative scuticociliatosis pathogen Pseudocohnilembus persalinus provides insight into its virulence through horizontal gene transfer.</title>
        <authorList>
            <person name="Xiong J."/>
            <person name="Wang G."/>
            <person name="Cheng J."/>
            <person name="Tian M."/>
            <person name="Pan X."/>
            <person name="Warren A."/>
            <person name="Jiang C."/>
            <person name="Yuan D."/>
            <person name="Miao W."/>
        </authorList>
    </citation>
    <scope>NUCLEOTIDE SEQUENCE [LARGE SCALE GENOMIC DNA]</scope>
    <source>
        <strain evidence="9">36N120E</strain>
    </source>
</reference>
<evidence type="ECO:0000256" key="4">
    <source>
        <dbReference type="ARBA" id="ARBA00022794"/>
    </source>
</evidence>